<gene>
    <name evidence="3" type="ORF">ADK37_33510</name>
</gene>
<organism evidence="3 4">
    <name type="scientific">Streptomyces resistomycificus</name>
    <dbReference type="NCBI Taxonomy" id="67356"/>
    <lineage>
        <taxon>Bacteria</taxon>
        <taxon>Bacillati</taxon>
        <taxon>Actinomycetota</taxon>
        <taxon>Actinomycetes</taxon>
        <taxon>Kitasatosporales</taxon>
        <taxon>Streptomycetaceae</taxon>
        <taxon>Streptomyces</taxon>
        <taxon>Streptomyces aurantiacus group</taxon>
    </lineage>
</organism>
<dbReference type="PATRIC" id="fig|67356.5.peg.7173"/>
<evidence type="ECO:0000313" key="3">
    <source>
        <dbReference type="EMBL" id="KOG30726.1"/>
    </source>
</evidence>
<dbReference type="Pfam" id="PF20087">
    <property type="entry name" value="DUF6479"/>
    <property type="match status" value="1"/>
</dbReference>
<keyword evidence="2" id="KW-0472">Membrane</keyword>
<comment type="caution">
    <text evidence="3">The sequence shown here is derived from an EMBL/GenBank/DDBJ whole genome shotgun (WGS) entry which is preliminary data.</text>
</comment>
<evidence type="ECO:0000256" key="1">
    <source>
        <dbReference type="SAM" id="MobiDB-lite"/>
    </source>
</evidence>
<feature type="transmembrane region" description="Helical" evidence="2">
    <location>
        <begin position="15"/>
        <end position="36"/>
    </location>
</feature>
<protein>
    <recommendedName>
        <fullName evidence="5">Secreted protein</fullName>
    </recommendedName>
</protein>
<feature type="compositionally biased region" description="Gly residues" evidence="1">
    <location>
        <begin position="112"/>
        <end position="122"/>
    </location>
</feature>
<dbReference type="eggNOG" id="ENOG5031N61">
    <property type="taxonomic scope" value="Bacteria"/>
</dbReference>
<feature type="region of interest" description="Disordered" evidence="1">
    <location>
        <begin position="45"/>
        <end position="122"/>
    </location>
</feature>
<dbReference type="RefSeq" id="WP_030045896.1">
    <property type="nucleotide sequence ID" value="NZ_KL575691.1"/>
</dbReference>
<feature type="compositionally biased region" description="Basic and acidic residues" evidence="1">
    <location>
        <begin position="45"/>
        <end position="56"/>
    </location>
</feature>
<reference evidence="4" key="1">
    <citation type="submission" date="2015-07" db="EMBL/GenBank/DDBJ databases">
        <authorList>
            <person name="Ju K.-S."/>
            <person name="Doroghazi J.R."/>
            <person name="Metcalf W.W."/>
        </authorList>
    </citation>
    <scope>NUCLEOTIDE SEQUENCE [LARGE SCALE GENOMIC DNA]</scope>
    <source>
        <strain evidence="4">NRRL 2290</strain>
    </source>
</reference>
<accession>A0A0L8KXU0</accession>
<keyword evidence="4" id="KW-1185">Reference proteome</keyword>
<dbReference type="OrthoDB" id="4330154at2"/>
<name>A0A0L8KXU0_9ACTN</name>
<keyword evidence="2" id="KW-1133">Transmembrane helix</keyword>
<dbReference type="EMBL" id="LGUS01000208">
    <property type="protein sequence ID" value="KOG30726.1"/>
    <property type="molecule type" value="Genomic_DNA"/>
</dbReference>
<evidence type="ECO:0000313" key="4">
    <source>
        <dbReference type="Proteomes" id="UP000037251"/>
    </source>
</evidence>
<proteinExistence type="predicted"/>
<dbReference type="Proteomes" id="UP000037251">
    <property type="component" value="Unassembled WGS sequence"/>
</dbReference>
<dbReference type="STRING" id="67356.AQJ84_16195"/>
<feature type="compositionally biased region" description="Basic and acidic residues" evidence="1">
    <location>
        <begin position="65"/>
        <end position="74"/>
    </location>
</feature>
<sequence>MSTATFVVAATGSDVLNVIAAFAGGLLIAGALVWAVRLGIRVMDQESPHPRPDEQPKLPQSGPVREIREVREPDEVPVAAGRKRLMPYEIHQSGTRRGKDQQRKRWLPGSSGSFGSGGAGRV</sequence>
<dbReference type="AlphaFoldDB" id="A0A0L8KXU0"/>
<keyword evidence="2" id="KW-0812">Transmembrane</keyword>
<evidence type="ECO:0008006" key="5">
    <source>
        <dbReference type="Google" id="ProtNLM"/>
    </source>
</evidence>
<dbReference type="InterPro" id="IPR045513">
    <property type="entry name" value="DUF6479"/>
</dbReference>
<evidence type="ECO:0000256" key="2">
    <source>
        <dbReference type="SAM" id="Phobius"/>
    </source>
</evidence>